<feature type="site" description="Electron transfer via tryptophanyl radical" evidence="7">
    <location>
        <position position="475"/>
    </location>
</feature>
<keyword evidence="4 6" id="KW-0274">FAD</keyword>
<comment type="cofactor">
    <cofactor evidence="1">
        <name>(6R)-5,10-methylene-5,6,7,8-tetrahydrofolate</name>
        <dbReference type="ChEBI" id="CHEBI:15636"/>
    </cofactor>
</comment>
<dbReference type="SUPFAM" id="SSF48173">
    <property type="entry name" value="Cryptochrome/photolyase FAD-binding domain"/>
    <property type="match status" value="1"/>
</dbReference>
<protein>
    <submittedName>
        <fullName evidence="9">Uncharacterized protein</fullName>
    </submittedName>
</protein>
<dbReference type="GO" id="GO:0006139">
    <property type="term" value="P:nucleobase-containing compound metabolic process"/>
    <property type="evidence" value="ECO:0007669"/>
    <property type="project" value="UniProtKB-ARBA"/>
</dbReference>
<keyword evidence="10" id="KW-1185">Reference proteome</keyword>
<feature type="binding site" evidence="6">
    <location>
        <position position="335"/>
    </location>
    <ligand>
        <name>FAD</name>
        <dbReference type="ChEBI" id="CHEBI:57692"/>
    </ligand>
</feature>
<dbReference type="GO" id="GO:0032922">
    <property type="term" value="P:circadian regulation of gene expression"/>
    <property type="evidence" value="ECO:0007669"/>
    <property type="project" value="TreeGrafter"/>
</dbReference>
<dbReference type="InterPro" id="IPR006050">
    <property type="entry name" value="DNA_photolyase_N"/>
</dbReference>
<reference evidence="9" key="2">
    <citation type="submission" date="2020-10" db="EMBL/GenBank/DDBJ databases">
        <authorList>
            <person name="Peck L.D."/>
            <person name="Nowell R.W."/>
            <person name="Flood J."/>
            <person name="Ryan M.J."/>
            <person name="Barraclough T.G."/>
        </authorList>
    </citation>
    <scope>NUCLEOTIDE SEQUENCE</scope>
    <source>
        <strain evidence="9">IMI 127659i</strain>
    </source>
</reference>
<dbReference type="InterPro" id="IPR018394">
    <property type="entry name" value="DNA_photolyase_1_CS_C"/>
</dbReference>
<feature type="region of interest" description="Disordered" evidence="8">
    <location>
        <begin position="1"/>
        <end position="47"/>
    </location>
</feature>
<feature type="site" description="Electron transfer via tryptophanyl radical" evidence="7">
    <location>
        <position position="422"/>
    </location>
</feature>
<dbReference type="GO" id="GO:0071949">
    <property type="term" value="F:FAD binding"/>
    <property type="evidence" value="ECO:0007669"/>
    <property type="project" value="TreeGrafter"/>
</dbReference>
<comment type="cofactor">
    <cofactor evidence="6">
        <name>FAD</name>
        <dbReference type="ChEBI" id="CHEBI:57692"/>
    </cofactor>
    <text evidence="6">Binds 1 FAD per subunit.</text>
</comment>
<gene>
    <name evidence="9" type="ORF">H9Q72_010108</name>
</gene>
<dbReference type="InterPro" id="IPR036134">
    <property type="entry name" value="Crypto/Photolyase_FAD-like_sf"/>
</dbReference>
<name>A0A9P7LN73_9HYPO</name>
<dbReference type="Proteomes" id="UP000750502">
    <property type="component" value="Unassembled WGS sequence"/>
</dbReference>
<feature type="binding site" evidence="6">
    <location>
        <position position="387"/>
    </location>
    <ligand>
        <name>FAD</name>
        <dbReference type="ChEBI" id="CHEBI:57692"/>
    </ligand>
</feature>
<dbReference type="InterPro" id="IPR002081">
    <property type="entry name" value="Cryptochrome/DNA_photolyase_1"/>
</dbReference>
<dbReference type="InterPro" id="IPR005101">
    <property type="entry name" value="Cryptochr/Photolyase_FAD-bd"/>
</dbReference>
<sequence length="589" mass="67411">MPPKRTKRESSSPPARKAKTSKTNGSSSSDALRQPHHKAGEAEENGIAIRKFYPPEMSNARARAYNNNELPRPIEVLVSALEDTAQERKSTDVKKAVVHWFKMDLRLSDNRALALASDKAKEAGVPLIAMYIISPQDYEAHLRSPVRIDFMMRTLEVIKHDLAKLDIPLYVETVEKRKRVPDRILELMDEWGASHLYANMEYEVDELRREASMIRDFAENGKAFEVVHDTCVVPPGELHTGAGKQYAVYTPWYKSWVAHIHENLDLLELYEPPEKNPSNARKDFAKLFDVEIPDAPESKRLDGEEKERLRSLWPCGEHEAKKRLDKFCEEMIGNYQKKRNIPAEAGTSSISVHLASGTISARTCVRTARDRNKTKKLDGGNEGIQTWISEVAWRDFYKHVLVHWPYVCMNKPFKPEYSNISWSYDNEHFAAWCEGRTGFPIVDAAMRQLNHLGYMHNRCRMIVACFLAKDLLLDWRKGERYFMEHLVDGDFASNNGGWGFSASVGVDPQPYFRIFNPLLQSEKFDPDGDYIRKWVPELKDLDSKAIHDPYNRGAGPKAKKNGYPAPIVTHKECRDRALSVYKEGLASSE</sequence>
<reference evidence="9" key="1">
    <citation type="journal article" date="2020" name="bioRxiv">
        <title>Historical genomics reveals the evolutionary mechanisms behind multiple outbreaks of the host-specific coffee wilt pathogen Fusarium xylarioides.</title>
        <authorList>
            <person name="Peck D."/>
            <person name="Nowell R.W."/>
            <person name="Flood J."/>
            <person name="Ryan M.J."/>
            <person name="Barraclough T.G."/>
        </authorList>
    </citation>
    <scope>NUCLEOTIDE SEQUENCE</scope>
    <source>
        <strain evidence="9">IMI 127659i</strain>
    </source>
</reference>
<dbReference type="Gene3D" id="3.40.50.620">
    <property type="entry name" value="HUPs"/>
    <property type="match status" value="1"/>
</dbReference>
<accession>A0A9P7LN73</accession>
<dbReference type="GO" id="GO:0003677">
    <property type="term" value="F:DNA binding"/>
    <property type="evidence" value="ECO:0007669"/>
    <property type="project" value="TreeGrafter"/>
</dbReference>
<dbReference type="SUPFAM" id="SSF52425">
    <property type="entry name" value="Cryptochrome/photolyase, N-terminal domain"/>
    <property type="match status" value="1"/>
</dbReference>
<dbReference type="GO" id="GO:0003904">
    <property type="term" value="F:deoxyribodipyrimidine photo-lyase activity"/>
    <property type="evidence" value="ECO:0007669"/>
    <property type="project" value="TreeGrafter"/>
</dbReference>
<feature type="site" description="Electron transfer via tryptophanyl radical" evidence="7">
    <location>
        <position position="498"/>
    </location>
</feature>
<evidence type="ECO:0000256" key="3">
    <source>
        <dbReference type="ARBA" id="ARBA00022630"/>
    </source>
</evidence>
<feature type="compositionally biased region" description="Polar residues" evidence="8">
    <location>
        <begin position="21"/>
        <end position="31"/>
    </location>
</feature>
<dbReference type="InterPro" id="IPR036155">
    <property type="entry name" value="Crypto/Photolyase_N_sf"/>
</dbReference>
<keyword evidence="5" id="KW-0157">Chromophore</keyword>
<dbReference type="Pfam" id="PF03441">
    <property type="entry name" value="FAD_binding_7"/>
    <property type="match status" value="1"/>
</dbReference>
<dbReference type="PROSITE" id="PS51645">
    <property type="entry name" value="PHR_CRY_ALPHA_BETA"/>
    <property type="match status" value="1"/>
</dbReference>
<dbReference type="GO" id="GO:0005634">
    <property type="term" value="C:nucleus"/>
    <property type="evidence" value="ECO:0007669"/>
    <property type="project" value="TreeGrafter"/>
</dbReference>
<dbReference type="PROSITE" id="PS00394">
    <property type="entry name" value="DNA_PHOTOLYASES_1_1"/>
    <property type="match status" value="1"/>
</dbReference>
<dbReference type="PANTHER" id="PTHR11455:SF18">
    <property type="entry name" value="SI:CH1073-390K14.1"/>
    <property type="match status" value="1"/>
</dbReference>
<evidence type="ECO:0000256" key="2">
    <source>
        <dbReference type="ARBA" id="ARBA00005862"/>
    </source>
</evidence>
<evidence type="ECO:0000256" key="5">
    <source>
        <dbReference type="ARBA" id="ARBA00022991"/>
    </source>
</evidence>
<evidence type="ECO:0000256" key="1">
    <source>
        <dbReference type="ARBA" id="ARBA00001932"/>
    </source>
</evidence>
<feature type="binding site" evidence="6">
    <location>
        <begin position="347"/>
        <end position="351"/>
    </location>
    <ligand>
        <name>FAD</name>
        <dbReference type="ChEBI" id="CHEBI:57692"/>
    </ligand>
</feature>
<dbReference type="Pfam" id="PF00875">
    <property type="entry name" value="DNA_photolyase"/>
    <property type="match status" value="1"/>
</dbReference>
<organism evidence="9 10">
    <name type="scientific">Fusarium xylarioides</name>
    <dbReference type="NCBI Taxonomy" id="221167"/>
    <lineage>
        <taxon>Eukaryota</taxon>
        <taxon>Fungi</taxon>
        <taxon>Dikarya</taxon>
        <taxon>Ascomycota</taxon>
        <taxon>Pezizomycotina</taxon>
        <taxon>Sordariomycetes</taxon>
        <taxon>Hypocreomycetidae</taxon>
        <taxon>Hypocreales</taxon>
        <taxon>Nectriaceae</taxon>
        <taxon>Fusarium</taxon>
        <taxon>Fusarium fujikuroi species complex</taxon>
    </lineage>
</organism>
<dbReference type="OrthoDB" id="435881at2759"/>
<feature type="binding site" evidence="6">
    <location>
        <begin position="390"/>
        <end position="397"/>
    </location>
    <ligand>
        <name>FAD</name>
        <dbReference type="ChEBI" id="CHEBI:57692"/>
    </ligand>
</feature>
<comment type="caution">
    <text evidence="9">The sequence shown here is derived from an EMBL/GenBank/DDBJ whole genome shotgun (WGS) entry which is preliminary data.</text>
</comment>
<evidence type="ECO:0000256" key="8">
    <source>
        <dbReference type="SAM" id="MobiDB-lite"/>
    </source>
</evidence>
<keyword evidence="3 6" id="KW-0285">Flavoprotein</keyword>
<dbReference type="AlphaFoldDB" id="A0A9P7LN73"/>
<evidence type="ECO:0000256" key="7">
    <source>
        <dbReference type="PIRSR" id="PIRSR602081-2"/>
    </source>
</evidence>
<dbReference type="FunFam" id="1.10.579.10:FF:000003">
    <property type="entry name" value="Deoxyribodipyrimidine photo-lyase"/>
    <property type="match status" value="1"/>
</dbReference>
<dbReference type="GO" id="GO:0043153">
    <property type="term" value="P:entrainment of circadian clock by photoperiod"/>
    <property type="evidence" value="ECO:0007669"/>
    <property type="project" value="TreeGrafter"/>
</dbReference>
<dbReference type="GO" id="GO:0005737">
    <property type="term" value="C:cytoplasm"/>
    <property type="evidence" value="ECO:0007669"/>
    <property type="project" value="TreeGrafter"/>
</dbReference>
<dbReference type="GO" id="GO:0006950">
    <property type="term" value="P:response to stress"/>
    <property type="evidence" value="ECO:0007669"/>
    <property type="project" value="UniProtKB-ARBA"/>
</dbReference>
<comment type="similarity">
    <text evidence="2">Belongs to the DNA photolyase class-1 family.</text>
</comment>
<dbReference type="Gene3D" id="1.10.579.10">
    <property type="entry name" value="DNA Cyclobutane Dipyrimidine Photolyase, subunit A, domain 3"/>
    <property type="match status" value="1"/>
</dbReference>
<proteinExistence type="inferred from homology"/>
<evidence type="ECO:0000256" key="4">
    <source>
        <dbReference type="ARBA" id="ARBA00022827"/>
    </source>
</evidence>
<dbReference type="PANTHER" id="PTHR11455">
    <property type="entry name" value="CRYPTOCHROME"/>
    <property type="match status" value="1"/>
</dbReference>
<evidence type="ECO:0000256" key="6">
    <source>
        <dbReference type="PIRSR" id="PIRSR602081-1"/>
    </source>
</evidence>
<evidence type="ECO:0000313" key="10">
    <source>
        <dbReference type="Proteomes" id="UP000750502"/>
    </source>
</evidence>
<evidence type="ECO:0000313" key="9">
    <source>
        <dbReference type="EMBL" id="KAG5761787.1"/>
    </source>
</evidence>
<feature type="binding site" evidence="6">
    <location>
        <begin position="488"/>
        <end position="490"/>
    </location>
    <ligand>
        <name>FAD</name>
        <dbReference type="ChEBI" id="CHEBI:57692"/>
    </ligand>
</feature>
<dbReference type="EMBL" id="JADFTT010000423">
    <property type="protein sequence ID" value="KAG5761787.1"/>
    <property type="molecule type" value="Genomic_DNA"/>
</dbReference>
<dbReference type="InterPro" id="IPR014729">
    <property type="entry name" value="Rossmann-like_a/b/a_fold"/>
</dbReference>
<dbReference type="PRINTS" id="PR00147">
    <property type="entry name" value="DNAPHOTLYASE"/>
</dbReference>
<dbReference type="Gene3D" id="1.25.40.80">
    <property type="match status" value="1"/>
</dbReference>